<dbReference type="EMBL" id="KE346362">
    <property type="protein sequence ID" value="KJE91437.1"/>
    <property type="molecule type" value="Genomic_DNA"/>
</dbReference>
<dbReference type="Gene3D" id="2.60.120.650">
    <property type="entry name" value="Cupin"/>
    <property type="match status" value="1"/>
</dbReference>
<dbReference type="GO" id="GO:0005634">
    <property type="term" value="C:nucleus"/>
    <property type="evidence" value="ECO:0007669"/>
    <property type="project" value="TreeGrafter"/>
</dbReference>
<reference evidence="4" key="1">
    <citation type="submission" date="2011-02" db="EMBL/GenBank/DDBJ databases">
        <title>The Genome Sequence of Capsaspora owczarzaki ATCC 30864.</title>
        <authorList>
            <person name="Russ C."/>
            <person name="Cuomo C."/>
            <person name="Burger G."/>
            <person name="Gray M.W."/>
            <person name="Holland P.W.H."/>
            <person name="King N."/>
            <person name="Lang F.B.F."/>
            <person name="Roger A.J."/>
            <person name="Ruiz-Trillo I."/>
            <person name="Young S.K."/>
            <person name="Zeng Q."/>
            <person name="Gargeya S."/>
            <person name="Alvarado L."/>
            <person name="Berlin A."/>
            <person name="Chapman S.B."/>
            <person name="Chen Z."/>
            <person name="Freedman E."/>
            <person name="Gellesch M."/>
            <person name="Goldberg J."/>
            <person name="Griggs A."/>
            <person name="Gujja S."/>
            <person name="Heilman E."/>
            <person name="Heiman D."/>
            <person name="Howarth C."/>
            <person name="Mehta T."/>
            <person name="Neiman D."/>
            <person name="Pearson M."/>
            <person name="Roberts A."/>
            <person name="Saif S."/>
            <person name="Shea T."/>
            <person name="Shenoy N."/>
            <person name="Sisk P."/>
            <person name="Stolte C."/>
            <person name="Sykes S."/>
            <person name="White J."/>
            <person name="Yandava C."/>
            <person name="Haas B."/>
            <person name="Nusbaum C."/>
            <person name="Birren B."/>
        </authorList>
    </citation>
    <scope>NUCLEOTIDE SEQUENCE</scope>
    <source>
        <strain evidence="4">ATCC 30864</strain>
    </source>
</reference>
<accession>A0A0D2VMM9</accession>
<dbReference type="InterPro" id="IPR003347">
    <property type="entry name" value="JmjC_dom"/>
</dbReference>
<dbReference type="GO" id="GO:0043565">
    <property type="term" value="F:sequence-specific DNA binding"/>
    <property type="evidence" value="ECO:0007669"/>
    <property type="project" value="TreeGrafter"/>
</dbReference>
<evidence type="ECO:0000313" key="3">
    <source>
        <dbReference type="EMBL" id="KJE91437.1"/>
    </source>
</evidence>
<dbReference type="InterPro" id="IPR050910">
    <property type="entry name" value="JMJD6_ArgDemeth/LysHydrox"/>
</dbReference>
<dbReference type="AlphaFoldDB" id="A0A0D2VMM9"/>
<dbReference type="SMART" id="SM00558">
    <property type="entry name" value="JmjC"/>
    <property type="match status" value="1"/>
</dbReference>
<feature type="domain" description="JmjC" evidence="2">
    <location>
        <begin position="176"/>
        <end position="337"/>
    </location>
</feature>
<sequence>MSEPIQLLASSTDLSYDDFVAQFMAPNRPVVLPESAIRHWRARHEWTTDAGATTGSDAVVVRNIDIDRIEALFGQAVAPISDCDVTQTYGMAGLVGTGRSDDGQPLLKEVTIAKYCDYLRRRRQHVQRQSRSTGTSVESRDGSIGKPGKPGDHDGTIVSDPLPADRCIYLKDWHMTRDFPGYNAYELPVYFSDDWLNGYWDECGSLDQNRRDDFRFCYIGPAGSWTPVHFDVMSSFSWSANICGRKKWIFFPPEAREMLTDAAGELLSDVRSVDETRFPNFRNAPRIELFQEEGQLVFVPSQWYHQVINLTDVISINHNWANGCNILGMWQLAKEDAQLVATDLSLESASLDEISTSKQHGAVAAVRSPAAPAAMFGLMAATAEQAMTVQDLLRANGSLDFRAMHDLCMVQVRKIQQRSHQLALLAPSAVTAEVCAARNRHVSDLKTIRQILTDISRSTFYRECRDAWPASIDIEQELSEQETLQRRLTELFESFK</sequence>
<dbReference type="PhylomeDB" id="A0A0D2VMM9"/>
<feature type="compositionally biased region" description="Basic and acidic residues" evidence="1">
    <location>
        <begin position="138"/>
        <end position="155"/>
    </location>
</feature>
<dbReference type="GO" id="GO:0005737">
    <property type="term" value="C:cytoplasm"/>
    <property type="evidence" value="ECO:0007669"/>
    <property type="project" value="TreeGrafter"/>
</dbReference>
<dbReference type="InterPro" id="IPR041667">
    <property type="entry name" value="Cupin_8"/>
</dbReference>
<dbReference type="RefSeq" id="XP_004349321.2">
    <property type="nucleotide sequence ID" value="XM_004349271.2"/>
</dbReference>
<dbReference type="GO" id="GO:0016706">
    <property type="term" value="F:2-oxoglutarate-dependent dioxygenase activity"/>
    <property type="evidence" value="ECO:0007669"/>
    <property type="project" value="TreeGrafter"/>
</dbReference>
<dbReference type="OrthoDB" id="203487at2759"/>
<gene>
    <name evidence="3" type="ORF">CAOG_002571</name>
</gene>
<dbReference type="PROSITE" id="PS51184">
    <property type="entry name" value="JMJC"/>
    <property type="match status" value="1"/>
</dbReference>
<dbReference type="SUPFAM" id="SSF51197">
    <property type="entry name" value="Clavaminate synthase-like"/>
    <property type="match status" value="1"/>
</dbReference>
<dbReference type="PANTHER" id="PTHR12480">
    <property type="entry name" value="ARGININE DEMETHYLASE AND LYSYL-HYDROXYLASE JMJD"/>
    <property type="match status" value="1"/>
</dbReference>
<evidence type="ECO:0000313" key="4">
    <source>
        <dbReference type="Proteomes" id="UP000008743"/>
    </source>
</evidence>
<dbReference type="GO" id="GO:0045905">
    <property type="term" value="P:positive regulation of translational termination"/>
    <property type="evidence" value="ECO:0007669"/>
    <property type="project" value="TreeGrafter"/>
</dbReference>
<dbReference type="eggNOG" id="KOG2131">
    <property type="taxonomic scope" value="Eukaryota"/>
</dbReference>
<keyword evidence="4" id="KW-1185">Reference proteome</keyword>
<evidence type="ECO:0000256" key="1">
    <source>
        <dbReference type="SAM" id="MobiDB-lite"/>
    </source>
</evidence>
<dbReference type="FunCoup" id="A0A0D2VMM9">
    <property type="interactions" value="189"/>
</dbReference>
<dbReference type="InParanoid" id="A0A0D2VMM9"/>
<organism evidence="3 4">
    <name type="scientific">Capsaspora owczarzaki (strain ATCC 30864)</name>
    <dbReference type="NCBI Taxonomy" id="595528"/>
    <lineage>
        <taxon>Eukaryota</taxon>
        <taxon>Filasterea</taxon>
        <taxon>Capsaspora</taxon>
    </lineage>
</organism>
<dbReference type="PANTHER" id="PTHR12480:SF6">
    <property type="entry name" value="2-OXOGLUTARATE AND IRON-DEPENDENT OXYGENASE JMJD4"/>
    <property type="match status" value="1"/>
</dbReference>
<evidence type="ECO:0000259" key="2">
    <source>
        <dbReference type="PROSITE" id="PS51184"/>
    </source>
</evidence>
<protein>
    <submittedName>
        <fullName evidence="3">Jumonji domain containing 4</fullName>
    </submittedName>
</protein>
<dbReference type="Proteomes" id="UP000008743">
    <property type="component" value="Unassembled WGS sequence"/>
</dbReference>
<proteinExistence type="predicted"/>
<dbReference type="Pfam" id="PF13621">
    <property type="entry name" value="Cupin_8"/>
    <property type="match status" value="1"/>
</dbReference>
<dbReference type="STRING" id="595528.A0A0D2VMM9"/>
<name>A0A0D2VMM9_CAPO3</name>
<feature type="region of interest" description="Disordered" evidence="1">
    <location>
        <begin position="124"/>
        <end position="158"/>
    </location>
</feature>